<gene>
    <name evidence="3" type="ORF">J4M89_40020</name>
    <name evidence="2" type="ORF">JIN94_39650</name>
    <name evidence="4" type="ORF">LXE91_07280</name>
</gene>
<evidence type="ECO:0000313" key="6">
    <source>
        <dbReference type="Proteomes" id="UP000664048"/>
    </source>
</evidence>
<accession>A0A1E3FKQ8</accession>
<protein>
    <submittedName>
        <fullName evidence="2">Uncharacterized protein</fullName>
    </submittedName>
</protein>
<dbReference type="EMBL" id="JAGEMX010000035">
    <property type="protein sequence ID" value="MBO1835575.1"/>
    <property type="molecule type" value="Genomic_DNA"/>
</dbReference>
<evidence type="ECO:0000313" key="7">
    <source>
        <dbReference type="Proteomes" id="UP001220209"/>
    </source>
</evidence>
<reference evidence="4 7" key="3">
    <citation type="submission" date="2021-12" db="EMBL/GenBank/DDBJ databases">
        <title>Genomic and phenotypic characterization of three Burkholderia contaminans isolates recovered from different sources.</title>
        <authorList>
            <person name="Lopez De Volder A."/>
            <person name="Fan Y."/>
            <person name="Nunvar J."/>
            <person name="Herrera T."/>
            <person name="Timp W."/>
            <person name="Degrossi J."/>
        </authorList>
    </citation>
    <scope>NUCLEOTIDE SEQUENCE [LARGE SCALE GENOMIC DNA]</scope>
    <source>
        <strain evidence="4 7">LMG 23361</strain>
    </source>
</reference>
<evidence type="ECO:0000313" key="2">
    <source>
        <dbReference type="EMBL" id="MBK1936001.1"/>
    </source>
</evidence>
<evidence type="ECO:0000313" key="4">
    <source>
        <dbReference type="EMBL" id="WFN18808.1"/>
    </source>
</evidence>
<proteinExistence type="predicted"/>
<dbReference type="Proteomes" id="UP000611459">
    <property type="component" value="Unassembled WGS sequence"/>
</dbReference>
<keyword evidence="6" id="KW-1185">Reference proteome</keyword>
<feature type="region of interest" description="Disordered" evidence="1">
    <location>
        <begin position="48"/>
        <end position="70"/>
    </location>
</feature>
<evidence type="ECO:0000313" key="5">
    <source>
        <dbReference type="Proteomes" id="UP000611459"/>
    </source>
</evidence>
<dbReference type="GeneID" id="93193269"/>
<dbReference type="Proteomes" id="UP000664048">
    <property type="component" value="Unassembled WGS sequence"/>
</dbReference>
<dbReference type="AlphaFoldDB" id="A0A1E3FKQ8"/>
<organism evidence="2 5">
    <name type="scientific">Burkholderia contaminans</name>
    <dbReference type="NCBI Taxonomy" id="488447"/>
    <lineage>
        <taxon>Bacteria</taxon>
        <taxon>Pseudomonadati</taxon>
        <taxon>Pseudomonadota</taxon>
        <taxon>Betaproteobacteria</taxon>
        <taxon>Burkholderiales</taxon>
        <taxon>Burkholderiaceae</taxon>
        <taxon>Burkholderia</taxon>
        <taxon>Burkholderia cepacia complex</taxon>
    </lineage>
</organism>
<name>A0A1E3FKQ8_9BURK</name>
<evidence type="ECO:0000313" key="3">
    <source>
        <dbReference type="EMBL" id="MBO1835575.1"/>
    </source>
</evidence>
<dbReference type="EMBL" id="CP090640">
    <property type="protein sequence ID" value="WFN18808.1"/>
    <property type="molecule type" value="Genomic_DNA"/>
</dbReference>
<dbReference type="EMBL" id="JAENIB010000043">
    <property type="protein sequence ID" value="MBK1936001.1"/>
    <property type="molecule type" value="Genomic_DNA"/>
</dbReference>
<dbReference type="OrthoDB" id="9133534at2"/>
<reference evidence="2" key="1">
    <citation type="submission" date="2021-01" db="EMBL/GenBank/DDBJ databases">
        <title>Outbreak of Burkholderia contaminns endophthalmitis traced to a clinical ventilation system.</title>
        <authorList>
            <person name="Lipuma J."/>
            <person name="Spilker T."/>
            <person name="Kratholm J."/>
        </authorList>
    </citation>
    <scope>NUCLEOTIDE SEQUENCE</scope>
    <source>
        <strain evidence="2">HI4954</strain>
    </source>
</reference>
<dbReference type="RefSeq" id="WP_039352166.1">
    <property type="nucleotide sequence ID" value="NZ_AP018358.1"/>
</dbReference>
<evidence type="ECO:0000256" key="1">
    <source>
        <dbReference type="SAM" id="MobiDB-lite"/>
    </source>
</evidence>
<dbReference type="Proteomes" id="UP001220209">
    <property type="component" value="Chromosome 1"/>
</dbReference>
<reference evidence="3 6" key="2">
    <citation type="submission" date="2021-03" db="EMBL/GenBank/DDBJ databases">
        <title>Clinical course, treatment and visual outcome of an outbreak of Burkholderia contaminans endophthalmitis following cataract surgery.</title>
        <authorList>
            <person name="Lind C."/>
            <person name="Olsen K."/>
            <person name="Angelsen N.K."/>
            <person name="Krefting E.A."/>
            <person name="Fossen K."/>
            <person name="Gravningen K."/>
            <person name="Depoorter E."/>
            <person name="Vandamme P."/>
            <person name="Bertelsen G."/>
        </authorList>
    </citation>
    <scope>NUCLEOTIDE SEQUENCE [LARGE SCALE GENOMIC DNA]</scope>
    <source>
        <strain evidence="3 6">51242556</strain>
    </source>
</reference>
<sequence length="70" mass="7727">MTVAKSEVVSVRVEPHIKVALQSAAGREMRSLADMIEVMVVTYCRSQGYPLDGVPSDALPNNLPKDRQRD</sequence>